<evidence type="ECO:0000313" key="6">
    <source>
        <dbReference type="Proteomes" id="UP001530377"/>
    </source>
</evidence>
<sequence length="458" mass="55138">MLPHLNYKTAIETKSVYFSFIAQQKKTQRRHNWEQRTQQLIDQREANAIKQKLLQQKQDELKERKREMKSLHDNEMNRWKKTLQTSLEVTQEQRMEEIKQRAYELKAQRESDRQAFVRECYDRQFVDECDELREFNSSATFDRTRKDQEAMIKSKKECIEEEPQFSTSLINKDESGEQAHRRQASFELKLALDHQVQWKKAQIEDMKKKRQLEEKEELRQLAMLDEKTRQAGKESIEKARRNGEEMLQDLRLRAIEREKLKSREIEQNRILLQHALDKEQTRIQMEHAKKHASKVECTRGDGAIGDEATEDEMKNHRIDEYRRTHSIRLDKIKDDKMAAEAESKRRWMQEVDASRQEQIQRKRLEAERLRKEKEQDIAEVKAALLHAEEVDKKNAEKALALRMETMLENKRCMGQKANESERKRQERQFIQEQIQNDEIVYQKRLDEQKKRCGFSDHN</sequence>
<dbReference type="PANTHER" id="PTHR31183">
    <property type="entry name" value="TRICHOPLEIN KERATIN FILAMENT-BINDING PROTEIN FAMILY MEMBER"/>
    <property type="match status" value="1"/>
</dbReference>
<proteinExistence type="predicted"/>
<dbReference type="EMBL" id="JALLPB020000354">
    <property type="protein sequence ID" value="KAL3810085.1"/>
    <property type="molecule type" value="Genomic_DNA"/>
</dbReference>
<feature type="coiled-coil region" evidence="4">
    <location>
        <begin position="47"/>
        <end position="78"/>
    </location>
</feature>
<gene>
    <name evidence="5" type="ORF">ACHAXA_011818</name>
</gene>
<dbReference type="AlphaFoldDB" id="A0ABD3RAR1"/>
<evidence type="ECO:0000313" key="5">
    <source>
        <dbReference type="EMBL" id="KAL3810085.1"/>
    </source>
</evidence>
<keyword evidence="4" id="KW-0175">Coiled coil</keyword>
<keyword evidence="3" id="KW-0966">Cell projection</keyword>
<evidence type="ECO:0000256" key="2">
    <source>
        <dbReference type="ARBA" id="ARBA00023069"/>
    </source>
</evidence>
<keyword evidence="2" id="KW-0969">Cilium</keyword>
<dbReference type="PANTHER" id="PTHR31183:SF1">
    <property type="entry name" value="CILIA- AND FLAGELLA-ASSOCIATED PROTEIN 53"/>
    <property type="match status" value="1"/>
</dbReference>
<feature type="coiled-coil region" evidence="4">
    <location>
        <begin position="354"/>
        <end position="390"/>
    </location>
</feature>
<keyword evidence="6" id="KW-1185">Reference proteome</keyword>
<dbReference type="GO" id="GO:0005929">
    <property type="term" value="C:cilium"/>
    <property type="evidence" value="ECO:0007669"/>
    <property type="project" value="UniProtKB-SubCell"/>
</dbReference>
<protein>
    <recommendedName>
        <fullName evidence="7">Trichohyalin-plectin-homology domain-containing protein</fullName>
    </recommendedName>
</protein>
<comment type="subcellular location">
    <subcellularLocation>
        <location evidence="1">Cell projection</location>
        <location evidence="1">Cilium</location>
    </subcellularLocation>
</comment>
<dbReference type="InterPro" id="IPR043596">
    <property type="entry name" value="CFAP53/TCHP"/>
</dbReference>
<evidence type="ECO:0000256" key="1">
    <source>
        <dbReference type="ARBA" id="ARBA00004138"/>
    </source>
</evidence>
<evidence type="ECO:0008006" key="7">
    <source>
        <dbReference type="Google" id="ProtNLM"/>
    </source>
</evidence>
<name>A0ABD3RAR1_9STRA</name>
<dbReference type="Proteomes" id="UP001530377">
    <property type="component" value="Unassembled WGS sequence"/>
</dbReference>
<organism evidence="5 6">
    <name type="scientific">Cyclostephanos tholiformis</name>
    <dbReference type="NCBI Taxonomy" id="382380"/>
    <lineage>
        <taxon>Eukaryota</taxon>
        <taxon>Sar</taxon>
        <taxon>Stramenopiles</taxon>
        <taxon>Ochrophyta</taxon>
        <taxon>Bacillariophyta</taxon>
        <taxon>Coscinodiscophyceae</taxon>
        <taxon>Thalassiosirophycidae</taxon>
        <taxon>Stephanodiscales</taxon>
        <taxon>Stephanodiscaceae</taxon>
        <taxon>Cyclostephanos</taxon>
    </lineage>
</organism>
<evidence type="ECO:0000256" key="3">
    <source>
        <dbReference type="ARBA" id="ARBA00023273"/>
    </source>
</evidence>
<reference evidence="5 6" key="1">
    <citation type="submission" date="2024-10" db="EMBL/GenBank/DDBJ databases">
        <title>Updated reference genomes for cyclostephanoid diatoms.</title>
        <authorList>
            <person name="Roberts W.R."/>
            <person name="Alverson A.J."/>
        </authorList>
    </citation>
    <scope>NUCLEOTIDE SEQUENCE [LARGE SCALE GENOMIC DNA]</scope>
    <source>
        <strain evidence="5 6">AJA228-03</strain>
    </source>
</reference>
<evidence type="ECO:0000256" key="4">
    <source>
        <dbReference type="SAM" id="Coils"/>
    </source>
</evidence>
<accession>A0ABD3RAR1</accession>
<comment type="caution">
    <text evidence="5">The sequence shown here is derived from an EMBL/GenBank/DDBJ whole genome shotgun (WGS) entry which is preliminary data.</text>
</comment>